<dbReference type="OrthoDB" id="677051at2"/>
<dbReference type="SUPFAM" id="SSF52833">
    <property type="entry name" value="Thioredoxin-like"/>
    <property type="match status" value="1"/>
</dbReference>
<dbReference type="InterPro" id="IPR036249">
    <property type="entry name" value="Thioredoxin-like_sf"/>
</dbReference>
<dbReference type="Proteomes" id="UP000279600">
    <property type="component" value="Chromosome"/>
</dbReference>
<reference evidence="1 2" key="1">
    <citation type="submission" date="2018-12" db="EMBL/GenBank/DDBJ databases">
        <title>Complete genome of Nonlabens sp. MJ115.</title>
        <authorList>
            <person name="Choi H.S."/>
            <person name="Jung J."/>
        </authorList>
    </citation>
    <scope>NUCLEOTIDE SEQUENCE [LARGE SCALE GENOMIC DNA]</scope>
    <source>
        <strain evidence="1 2">MJ115</strain>
    </source>
</reference>
<dbReference type="NCBIfam" id="TIGR04019">
    <property type="entry name" value="B_thiol_YtxJ"/>
    <property type="match status" value="1"/>
</dbReference>
<evidence type="ECO:0000313" key="2">
    <source>
        <dbReference type="Proteomes" id="UP000279600"/>
    </source>
</evidence>
<accession>A0A3S9N141</accession>
<keyword evidence="2" id="KW-1185">Reference proteome</keyword>
<name>A0A3S9N141_9FLAO</name>
<evidence type="ECO:0000313" key="1">
    <source>
        <dbReference type="EMBL" id="AZQ45211.1"/>
    </source>
</evidence>
<dbReference type="KEGG" id="noj:EJ995_08565"/>
<dbReference type="EMBL" id="CP034549">
    <property type="protein sequence ID" value="AZQ45211.1"/>
    <property type="molecule type" value="Genomic_DNA"/>
</dbReference>
<dbReference type="AlphaFoldDB" id="A0A3S9N141"/>
<dbReference type="InterPro" id="IPR022551">
    <property type="entry name" value="BrxC"/>
</dbReference>
<dbReference type="Gene3D" id="3.40.30.10">
    <property type="entry name" value="Glutaredoxin"/>
    <property type="match status" value="1"/>
</dbReference>
<organism evidence="1 2">
    <name type="scientific">Nonlabens ponticola</name>
    <dbReference type="NCBI Taxonomy" id="2496866"/>
    <lineage>
        <taxon>Bacteria</taxon>
        <taxon>Pseudomonadati</taxon>
        <taxon>Bacteroidota</taxon>
        <taxon>Flavobacteriia</taxon>
        <taxon>Flavobacteriales</taxon>
        <taxon>Flavobacteriaceae</taxon>
        <taxon>Nonlabens</taxon>
    </lineage>
</organism>
<sequence length="131" mass="15296">MGLMDKLFRSQRDIAKDDLEGIIWEPLESIDQFHNLVRNSKLKKKVIFKHSTRCGISRMALNSFERNYVPKDQNVTYYLLDLLENRDVSNAIAEELNVTHQSPQVIILDNEQVIHTESHHGIDIKKIQELL</sequence>
<proteinExistence type="predicted"/>
<gene>
    <name evidence="1" type="primary">ytxJ</name>
    <name evidence="1" type="ORF">EJ995_08565</name>
</gene>
<dbReference type="Pfam" id="PF11009">
    <property type="entry name" value="BrxC"/>
    <property type="match status" value="1"/>
</dbReference>
<protein>
    <submittedName>
        <fullName evidence="1">Bacillithiol system redox-active protein YtxJ</fullName>
    </submittedName>
</protein>